<comment type="caution">
    <text evidence="1">The sequence shown here is derived from an EMBL/GenBank/DDBJ whole genome shotgun (WGS) entry which is preliminary data.</text>
</comment>
<proteinExistence type="predicted"/>
<organism evidence="1 2">
    <name type="scientific">Myotis myotis</name>
    <name type="common">Greater mouse-eared bat</name>
    <name type="synonym">Vespertilio myotis</name>
    <dbReference type="NCBI Taxonomy" id="51298"/>
    <lineage>
        <taxon>Eukaryota</taxon>
        <taxon>Metazoa</taxon>
        <taxon>Chordata</taxon>
        <taxon>Craniata</taxon>
        <taxon>Vertebrata</taxon>
        <taxon>Euteleostomi</taxon>
        <taxon>Mammalia</taxon>
        <taxon>Eutheria</taxon>
        <taxon>Laurasiatheria</taxon>
        <taxon>Chiroptera</taxon>
        <taxon>Yangochiroptera</taxon>
        <taxon>Vespertilionidae</taxon>
        <taxon>Myotis</taxon>
    </lineage>
</organism>
<dbReference type="Proteomes" id="UP000527355">
    <property type="component" value="Unassembled WGS sequence"/>
</dbReference>
<reference evidence="1 2" key="1">
    <citation type="journal article" date="2020" name="Nature">
        <title>Six reference-quality genomes reveal evolution of bat adaptations.</title>
        <authorList>
            <person name="Jebb D."/>
            <person name="Huang Z."/>
            <person name="Pippel M."/>
            <person name="Hughes G.M."/>
            <person name="Lavrichenko K."/>
            <person name="Devanna P."/>
            <person name="Winkler S."/>
            <person name="Jermiin L.S."/>
            <person name="Skirmuntt E.C."/>
            <person name="Katzourakis A."/>
            <person name="Burkitt-Gray L."/>
            <person name="Ray D.A."/>
            <person name="Sullivan K.A.M."/>
            <person name="Roscito J.G."/>
            <person name="Kirilenko B.M."/>
            <person name="Davalos L.M."/>
            <person name="Corthals A.P."/>
            <person name="Power M.L."/>
            <person name="Jones G."/>
            <person name="Ransome R.D."/>
            <person name="Dechmann D.K.N."/>
            <person name="Locatelli A.G."/>
            <person name="Puechmaille S.J."/>
            <person name="Fedrigo O."/>
            <person name="Jarvis E.D."/>
            <person name="Hiller M."/>
            <person name="Vernes S.C."/>
            <person name="Myers E.W."/>
            <person name="Teeling E.C."/>
        </authorList>
    </citation>
    <scope>NUCLEOTIDE SEQUENCE [LARGE SCALE GENOMIC DNA]</scope>
    <source>
        <strain evidence="1">MMyoMyo1</strain>
        <tissue evidence="1">Flight muscle</tissue>
    </source>
</reference>
<dbReference type="AlphaFoldDB" id="A0A7J7TTM7"/>
<keyword evidence="2" id="KW-1185">Reference proteome</keyword>
<name>A0A7J7TTM7_MYOMY</name>
<protein>
    <submittedName>
        <fullName evidence="1">Uncharacterized protein</fullName>
    </submittedName>
</protein>
<accession>A0A7J7TTM7</accession>
<evidence type="ECO:0000313" key="1">
    <source>
        <dbReference type="EMBL" id="KAF6303945.1"/>
    </source>
</evidence>
<evidence type="ECO:0000313" key="2">
    <source>
        <dbReference type="Proteomes" id="UP000527355"/>
    </source>
</evidence>
<sequence>MNSCTGPVLMPLNAAWVCRPSWDCAGEGLRSGSGFIRLAATLTLRGHGCSHSAPAVPSIGAHHPRLRGFCSGSNAGTRAPGSYPALRSWLPELRPLLRAPGGRFPGHRGACQASVPVAACSTSHTSQHRRRCNHLEPPSCVSTSLIPLSSQPSSENVSFLLCLSCSRPQVPACLPSIQSWRPEGSQSPRRGAPRTGSWSLGCLPFPCSG</sequence>
<dbReference type="EMBL" id="JABWUV010000015">
    <property type="protein sequence ID" value="KAF6303945.1"/>
    <property type="molecule type" value="Genomic_DNA"/>
</dbReference>
<gene>
    <name evidence="1" type="ORF">mMyoMyo1_008928</name>
</gene>